<feature type="transmembrane region" description="Helical" evidence="1">
    <location>
        <begin position="6"/>
        <end position="27"/>
    </location>
</feature>
<evidence type="ECO:0000256" key="1">
    <source>
        <dbReference type="SAM" id="Phobius"/>
    </source>
</evidence>
<comment type="caution">
    <text evidence="2">The sequence shown here is derived from an EMBL/GenBank/DDBJ whole genome shotgun (WGS) entry which is preliminary data.</text>
</comment>
<feature type="transmembrane region" description="Helical" evidence="1">
    <location>
        <begin position="70"/>
        <end position="87"/>
    </location>
</feature>
<protein>
    <recommendedName>
        <fullName evidence="4">DUF3784 domain-containing protein</fullName>
    </recommendedName>
</protein>
<dbReference type="Proteomes" id="UP001150924">
    <property type="component" value="Unassembled WGS sequence"/>
</dbReference>
<dbReference type="AlphaFoldDB" id="A0A9X3F3B5"/>
<dbReference type="EMBL" id="JAPNKE010000002">
    <property type="protein sequence ID" value="MCY1010713.1"/>
    <property type="molecule type" value="Genomic_DNA"/>
</dbReference>
<proteinExistence type="predicted"/>
<sequence>MLDPHFAGALIGTIALLVAFIHGLRFARLAMLHHTLRRAFTTGAVADPELLGRLFGGRTQAERDALDNRNGAMLIAVAAACVGFGWLQADPSALRLAAGVALFPLFVGVVLALRGRAGSRRGPRDVVRDG</sequence>
<reference evidence="2" key="1">
    <citation type="submission" date="2022-11" db="EMBL/GenBank/DDBJ databases">
        <title>Minimal conservation of predation-associated metabolite biosynthetic gene clusters underscores biosynthetic potential of Myxococcota including descriptions for ten novel species: Archangium lansinium sp. nov., Myxococcus landrumus sp. nov., Nannocystis bai.</title>
        <authorList>
            <person name="Ahearne A."/>
            <person name="Stevens C."/>
            <person name="Phillips K."/>
        </authorList>
    </citation>
    <scope>NUCLEOTIDE SEQUENCE</scope>
    <source>
        <strain evidence="2">Na p29</strain>
    </source>
</reference>
<dbReference type="RefSeq" id="WP_267773779.1">
    <property type="nucleotide sequence ID" value="NZ_JAPNKE010000002.1"/>
</dbReference>
<gene>
    <name evidence="2" type="ORF">OV079_35145</name>
</gene>
<feature type="transmembrane region" description="Helical" evidence="1">
    <location>
        <begin position="93"/>
        <end position="113"/>
    </location>
</feature>
<accession>A0A9X3F3B5</accession>
<keyword evidence="1" id="KW-0472">Membrane</keyword>
<evidence type="ECO:0000313" key="3">
    <source>
        <dbReference type="Proteomes" id="UP001150924"/>
    </source>
</evidence>
<keyword evidence="1" id="KW-1133">Transmembrane helix</keyword>
<organism evidence="2 3">
    <name type="scientific">Nannocystis pusilla</name>
    <dbReference type="NCBI Taxonomy" id="889268"/>
    <lineage>
        <taxon>Bacteria</taxon>
        <taxon>Pseudomonadati</taxon>
        <taxon>Myxococcota</taxon>
        <taxon>Polyangia</taxon>
        <taxon>Nannocystales</taxon>
        <taxon>Nannocystaceae</taxon>
        <taxon>Nannocystis</taxon>
    </lineage>
</organism>
<keyword evidence="3" id="KW-1185">Reference proteome</keyword>
<name>A0A9X3F3B5_9BACT</name>
<evidence type="ECO:0008006" key="4">
    <source>
        <dbReference type="Google" id="ProtNLM"/>
    </source>
</evidence>
<keyword evidence="1" id="KW-0812">Transmembrane</keyword>
<evidence type="ECO:0000313" key="2">
    <source>
        <dbReference type="EMBL" id="MCY1010713.1"/>
    </source>
</evidence>